<evidence type="ECO:0000256" key="2">
    <source>
        <dbReference type="ARBA" id="ARBA00008239"/>
    </source>
</evidence>
<comment type="function">
    <text evidence="8 10">Molecular chaperone. Has ATPase activity.</text>
</comment>
<evidence type="ECO:0000256" key="7">
    <source>
        <dbReference type="ARBA" id="ARBA00023186"/>
    </source>
</evidence>
<dbReference type="GO" id="GO:0051082">
    <property type="term" value="F:unfolded protein binding"/>
    <property type="evidence" value="ECO:0007669"/>
    <property type="project" value="UniProtKB-UniRule"/>
</dbReference>
<dbReference type="GO" id="GO:0140662">
    <property type="term" value="F:ATP-dependent protein folding chaperone"/>
    <property type="evidence" value="ECO:0007669"/>
    <property type="project" value="InterPro"/>
</dbReference>
<keyword evidence="3 10" id="KW-0963">Cytoplasm</keyword>
<evidence type="ECO:0000256" key="1">
    <source>
        <dbReference type="ARBA" id="ARBA00004496"/>
    </source>
</evidence>
<dbReference type="Proteomes" id="UP000808146">
    <property type="component" value="Unassembled WGS sequence"/>
</dbReference>
<comment type="similarity">
    <text evidence="2 10">Belongs to the heat shock protein 90 family.</text>
</comment>
<feature type="binding site" evidence="11">
    <location>
        <position position="181"/>
    </location>
    <ligand>
        <name>ATP</name>
        <dbReference type="ChEBI" id="CHEBI:30616"/>
    </ligand>
</feature>
<dbReference type="PANTHER" id="PTHR11528">
    <property type="entry name" value="HEAT SHOCK PROTEIN 90 FAMILY MEMBER"/>
    <property type="match status" value="1"/>
</dbReference>
<organism evidence="14 15">
    <name type="scientific">Candidatus Dechloromonas phosphorivorans</name>
    <dbReference type="NCBI Taxonomy" id="2899244"/>
    <lineage>
        <taxon>Bacteria</taxon>
        <taxon>Pseudomonadati</taxon>
        <taxon>Pseudomonadota</taxon>
        <taxon>Betaproteobacteria</taxon>
        <taxon>Rhodocyclales</taxon>
        <taxon>Azonexaceae</taxon>
        <taxon>Dechloromonas</taxon>
    </lineage>
</organism>
<dbReference type="InterPro" id="IPR019805">
    <property type="entry name" value="Heat_shock_protein_90_CS"/>
</dbReference>
<dbReference type="InterPro" id="IPR001404">
    <property type="entry name" value="Hsp90_fam"/>
</dbReference>
<dbReference type="FunFam" id="3.30.565.10:FF:000009">
    <property type="entry name" value="Molecular chaperone HtpG"/>
    <property type="match status" value="1"/>
</dbReference>
<feature type="coiled-coil region" evidence="12">
    <location>
        <begin position="499"/>
        <end position="528"/>
    </location>
</feature>
<feature type="region of interest" description="C" evidence="10">
    <location>
        <begin position="563"/>
        <end position="636"/>
    </location>
</feature>
<dbReference type="InterPro" id="IPR036890">
    <property type="entry name" value="HATPase_C_sf"/>
</dbReference>
<dbReference type="SUPFAM" id="SSF55874">
    <property type="entry name" value="ATPase domain of HSP90 chaperone/DNA topoisomerase II/histidine kinase"/>
    <property type="match status" value="1"/>
</dbReference>
<name>A0A9D7QJ84_9RHOO</name>
<evidence type="ECO:0000259" key="13">
    <source>
        <dbReference type="SMART" id="SM00387"/>
    </source>
</evidence>
<keyword evidence="5 10" id="KW-0067">ATP-binding</keyword>
<dbReference type="FunFam" id="3.30.230.80:FF:000002">
    <property type="entry name" value="Molecular chaperone HtpG"/>
    <property type="match status" value="1"/>
</dbReference>
<sequence length="636" mass="71506">MSESATAAQNRETLGFQAEVKQLLNLMIHSLYSNKEIFLRELISNASDACDKLRFEALNNGALYGDDADLKICVSFDKAARTITISDNGIGLSRDEAVEHLGTIAKSGTREFFSALTGDQAKDAHLIGQFGVGFYSSFIVADKVTVVSRRAGVEPNQAVRWESGGEGDFTVEMVEKAGRGTDVTLHLREGEDEFLGGWKLKSIIRKYSDHITLPIVMKKEDWKDGEQVLTDEDETVNQANALWVRPKSEISDEQYKEFYKHVGHDFEDPLAWTHARVEGKQEYTQLLYIPARAPFDLWDRNARHGIKLYVRRVFIMDDAEQLMPLYMRFVRGVVDSSDLPLNVSREILQQSKDIDGIRSGCTRKVLSMLEDLAENDKEKYAKFWENFGAVLKEGVGEDHANKEKIAGLLRFASTHNDTTEQNVSLADYIGRMKEGQEKIYFVTAETFNAARNSPHLEIFRKKGIEVLLLSDRVDEWVVGHLTEFDGKHLQSVAKGGLDLGKLEDEAEKQEAEKAADEYKELIDKVKASLGDKVKDVRVTHRLTDSPSCLVSDDYDPSGNLARMLKAAGQQVPNTKPILEINPQHPAVMRLKYEETRFDDWAALLFEQATLAEGGQLDDPAGFVKRINDLMMALSAK</sequence>
<dbReference type="GO" id="GO:0016887">
    <property type="term" value="F:ATP hydrolysis activity"/>
    <property type="evidence" value="ECO:0007669"/>
    <property type="project" value="InterPro"/>
</dbReference>
<feature type="binding site" evidence="11">
    <location>
        <begin position="107"/>
        <end position="108"/>
    </location>
    <ligand>
        <name>ATP</name>
        <dbReference type="ChEBI" id="CHEBI:30616"/>
    </ligand>
</feature>
<feature type="domain" description="Histidine kinase/HSP90-like ATPase" evidence="13">
    <location>
        <begin position="34"/>
        <end position="191"/>
    </location>
</feature>
<dbReference type="SMART" id="SM00387">
    <property type="entry name" value="HATPase_c"/>
    <property type="match status" value="1"/>
</dbReference>
<dbReference type="AlphaFoldDB" id="A0A9D7QJ84"/>
<evidence type="ECO:0000256" key="5">
    <source>
        <dbReference type="ARBA" id="ARBA00022840"/>
    </source>
</evidence>
<keyword evidence="7 10" id="KW-0143">Chaperone</keyword>
<dbReference type="InterPro" id="IPR020575">
    <property type="entry name" value="Hsp90_N"/>
</dbReference>
<evidence type="ECO:0000256" key="4">
    <source>
        <dbReference type="ARBA" id="ARBA00022741"/>
    </source>
</evidence>
<dbReference type="GO" id="GO:0005524">
    <property type="term" value="F:ATP binding"/>
    <property type="evidence" value="ECO:0007669"/>
    <property type="project" value="UniProtKB-UniRule"/>
</dbReference>
<dbReference type="Gene3D" id="3.40.50.11260">
    <property type="match status" value="1"/>
</dbReference>
<dbReference type="EMBL" id="JADKBR010000016">
    <property type="protein sequence ID" value="MBK8891004.1"/>
    <property type="molecule type" value="Genomic_DNA"/>
</dbReference>
<evidence type="ECO:0000313" key="15">
    <source>
        <dbReference type="Proteomes" id="UP000808146"/>
    </source>
</evidence>
<dbReference type="Gene3D" id="3.30.565.10">
    <property type="entry name" value="Histidine kinase-like ATPase, C-terminal domain"/>
    <property type="match status" value="1"/>
</dbReference>
<dbReference type="InterPro" id="IPR003594">
    <property type="entry name" value="HATPase_dom"/>
</dbReference>
<comment type="caution">
    <text evidence="14">The sequence shown here is derived from an EMBL/GenBank/DDBJ whole genome shotgun (WGS) entry which is preliminary data.</text>
</comment>
<dbReference type="PROSITE" id="PS00298">
    <property type="entry name" value="HSP90"/>
    <property type="match status" value="1"/>
</dbReference>
<feature type="binding site" evidence="11">
    <location>
        <position position="345"/>
    </location>
    <ligand>
        <name>ATP</name>
        <dbReference type="ChEBI" id="CHEBI:30616"/>
    </ligand>
</feature>
<dbReference type="HAMAP" id="MF_00505">
    <property type="entry name" value="HSP90"/>
    <property type="match status" value="1"/>
</dbReference>
<feature type="region of interest" description="A; substrate-binding" evidence="10">
    <location>
        <begin position="1"/>
        <end position="345"/>
    </location>
</feature>
<protein>
    <recommendedName>
        <fullName evidence="9 10">Chaperone protein HtpG</fullName>
    </recommendedName>
    <alternativeName>
        <fullName evidence="10">Heat shock protein HtpG</fullName>
    </alternativeName>
    <alternativeName>
        <fullName evidence="10">High temperature protein G</fullName>
    </alternativeName>
</protein>
<evidence type="ECO:0000256" key="10">
    <source>
        <dbReference type="HAMAP-Rule" id="MF_00505"/>
    </source>
</evidence>
<evidence type="ECO:0000256" key="9">
    <source>
        <dbReference type="ARBA" id="ARBA00070675"/>
    </source>
</evidence>
<reference evidence="14" key="1">
    <citation type="submission" date="2020-10" db="EMBL/GenBank/DDBJ databases">
        <title>Connecting structure to function with the recovery of over 1000 high-quality activated sludge metagenome-assembled genomes encoding full-length rRNA genes using long-read sequencing.</title>
        <authorList>
            <person name="Singleton C.M."/>
            <person name="Petriglieri F."/>
            <person name="Kristensen J.M."/>
            <person name="Kirkegaard R.H."/>
            <person name="Michaelsen T.Y."/>
            <person name="Andersen M.H."/>
            <person name="Karst S.M."/>
            <person name="Dueholm M.S."/>
            <person name="Nielsen P.H."/>
            <person name="Albertsen M."/>
        </authorList>
    </citation>
    <scope>NUCLEOTIDE SEQUENCE</scope>
    <source>
        <strain evidence="14">OdNE_18-Q3-R46-58_BAT3C.305</strain>
    </source>
</reference>
<comment type="subunit">
    <text evidence="10">Homodimer.</text>
</comment>
<evidence type="ECO:0000256" key="12">
    <source>
        <dbReference type="SAM" id="Coils"/>
    </source>
</evidence>
<dbReference type="SUPFAM" id="SSF110942">
    <property type="entry name" value="HSP90 C-terminal domain"/>
    <property type="match status" value="1"/>
</dbReference>
<feature type="binding site" evidence="11">
    <location>
        <position position="106"/>
    </location>
    <ligand>
        <name>ATP</name>
        <dbReference type="ChEBI" id="CHEBI:30616"/>
    </ligand>
</feature>
<dbReference type="NCBIfam" id="NF003555">
    <property type="entry name" value="PRK05218.1"/>
    <property type="match status" value="1"/>
</dbReference>
<keyword evidence="4 10" id="KW-0547">Nucleotide-binding</keyword>
<dbReference type="Pfam" id="PF00183">
    <property type="entry name" value="HSP90"/>
    <property type="match status" value="1"/>
</dbReference>
<gene>
    <name evidence="10 14" type="primary">htpG</name>
    <name evidence="14" type="ORF">IPN75_11795</name>
</gene>
<feature type="binding site" evidence="11">
    <location>
        <position position="41"/>
    </location>
    <ligand>
        <name>ATP</name>
        <dbReference type="ChEBI" id="CHEBI:30616"/>
    </ligand>
</feature>
<dbReference type="PIRSF" id="PIRSF002583">
    <property type="entry name" value="Hsp90"/>
    <property type="match status" value="1"/>
</dbReference>
<dbReference type="Pfam" id="PF13589">
    <property type="entry name" value="HATPase_c_3"/>
    <property type="match status" value="1"/>
</dbReference>
<evidence type="ECO:0000313" key="14">
    <source>
        <dbReference type="EMBL" id="MBK8891004.1"/>
    </source>
</evidence>
<dbReference type="Gene3D" id="3.30.230.80">
    <property type="match status" value="1"/>
</dbReference>
<proteinExistence type="inferred from homology"/>
<feature type="binding site" evidence="11">
    <location>
        <begin position="129"/>
        <end position="134"/>
    </location>
    <ligand>
        <name>ATP</name>
        <dbReference type="ChEBI" id="CHEBI:30616"/>
    </ligand>
</feature>
<dbReference type="CDD" id="cd16927">
    <property type="entry name" value="HATPase_Hsp90-like"/>
    <property type="match status" value="1"/>
</dbReference>
<dbReference type="InterPro" id="IPR020568">
    <property type="entry name" value="Ribosomal_Su5_D2-typ_SF"/>
</dbReference>
<keyword evidence="6 10" id="KW-0346">Stress response</keyword>
<dbReference type="GO" id="GO:0005737">
    <property type="term" value="C:cytoplasm"/>
    <property type="evidence" value="ECO:0007669"/>
    <property type="project" value="UniProtKB-SubCell"/>
</dbReference>
<accession>A0A9D7QJ84</accession>
<dbReference type="PRINTS" id="PR00775">
    <property type="entry name" value="HEATSHOCK90"/>
</dbReference>
<keyword evidence="12" id="KW-0175">Coiled coil</keyword>
<evidence type="ECO:0000256" key="11">
    <source>
        <dbReference type="PIRSR" id="PIRSR002583-1"/>
    </source>
</evidence>
<comment type="caution">
    <text evidence="10">Lacks conserved residue(s) required for the propagation of feature annotation.</text>
</comment>
<evidence type="ECO:0000256" key="3">
    <source>
        <dbReference type="ARBA" id="ARBA00022490"/>
    </source>
</evidence>
<feature type="binding site" evidence="11">
    <location>
        <position position="45"/>
    </location>
    <ligand>
        <name>ATP</name>
        <dbReference type="ChEBI" id="CHEBI:30616"/>
    </ligand>
</feature>
<feature type="binding site" evidence="11">
    <location>
        <position position="87"/>
    </location>
    <ligand>
        <name>ATP</name>
        <dbReference type="ChEBI" id="CHEBI:30616"/>
    </ligand>
</feature>
<comment type="subcellular location">
    <subcellularLocation>
        <location evidence="1 10">Cytoplasm</location>
    </subcellularLocation>
</comment>
<dbReference type="SUPFAM" id="SSF54211">
    <property type="entry name" value="Ribosomal protein S5 domain 2-like"/>
    <property type="match status" value="1"/>
</dbReference>
<evidence type="ECO:0000256" key="6">
    <source>
        <dbReference type="ARBA" id="ARBA00023016"/>
    </source>
</evidence>
<dbReference type="InterPro" id="IPR037196">
    <property type="entry name" value="HSP90_C"/>
</dbReference>
<evidence type="ECO:0000256" key="8">
    <source>
        <dbReference type="ARBA" id="ARBA00058590"/>
    </source>
</evidence>
<dbReference type="Gene3D" id="1.20.120.790">
    <property type="entry name" value="Heat shock protein 90, C-terminal domain"/>
    <property type="match status" value="1"/>
</dbReference>